<accession>A0A1X0DXY2</accession>
<gene>
    <name evidence="2" type="ORF">BST28_18635</name>
</gene>
<evidence type="ECO:0000313" key="3">
    <source>
        <dbReference type="Proteomes" id="UP000192713"/>
    </source>
</evidence>
<organism evidence="2 3">
    <name type="scientific">Mycolicibacter kumamotonensis</name>
    <dbReference type="NCBI Taxonomy" id="354243"/>
    <lineage>
        <taxon>Bacteria</taxon>
        <taxon>Bacillati</taxon>
        <taxon>Actinomycetota</taxon>
        <taxon>Actinomycetes</taxon>
        <taxon>Mycobacteriales</taxon>
        <taxon>Mycobacteriaceae</taxon>
        <taxon>Mycolicibacter</taxon>
    </lineage>
</organism>
<sequence>MSERPPLRVTLPDESSWPRPAMESDEWSGIGWKCRYAPDTVTREDLLILASIADSYGYLICETTRERREYVVREMRKALTNA</sequence>
<evidence type="ECO:0000313" key="2">
    <source>
        <dbReference type="EMBL" id="ORA77283.1"/>
    </source>
</evidence>
<name>A0A1X0DXY2_9MYCO</name>
<dbReference type="AlphaFoldDB" id="A0A1X0DXY2"/>
<comment type="caution">
    <text evidence="2">The sequence shown here is derived from an EMBL/GenBank/DDBJ whole genome shotgun (WGS) entry which is preliminary data.</text>
</comment>
<proteinExistence type="predicted"/>
<reference evidence="2 3" key="1">
    <citation type="submission" date="2017-02" db="EMBL/GenBank/DDBJ databases">
        <title>The new phylogeny of genus Mycobacterium.</title>
        <authorList>
            <person name="Tortoli E."/>
            <person name="Trovato A."/>
            <person name="Cirillo D.M."/>
        </authorList>
    </citation>
    <scope>NUCLEOTIDE SEQUENCE [LARGE SCALE GENOMIC DNA]</scope>
    <source>
        <strain evidence="2 3">DSM 45093</strain>
    </source>
</reference>
<dbReference type="Proteomes" id="UP000192713">
    <property type="component" value="Unassembled WGS sequence"/>
</dbReference>
<dbReference type="EMBL" id="MVHU01000034">
    <property type="protein sequence ID" value="ORA77283.1"/>
    <property type="molecule type" value="Genomic_DNA"/>
</dbReference>
<evidence type="ECO:0000256" key="1">
    <source>
        <dbReference type="SAM" id="MobiDB-lite"/>
    </source>
</evidence>
<feature type="region of interest" description="Disordered" evidence="1">
    <location>
        <begin position="1"/>
        <end position="22"/>
    </location>
</feature>
<protein>
    <submittedName>
        <fullName evidence="2">Uncharacterized protein</fullName>
    </submittedName>
</protein>